<reference evidence="1" key="1">
    <citation type="submission" date="2023-04" db="EMBL/GenBank/DDBJ databases">
        <title>Colletotrichum limetticola genome sequence.</title>
        <authorList>
            <person name="Baroncelli R."/>
        </authorList>
    </citation>
    <scope>NUCLEOTIDE SEQUENCE</scope>
    <source>
        <strain evidence="1">KLA-Anderson</strain>
    </source>
</reference>
<sequence>MLRLPHASRDGWVVSPVSLPSLQRTRKNAYVAGEQGLGTNHQTSLRGRKISRWLRFGVPFRCPGAAPPWPRGANLLQIARSRLGQPAAELRRRGPEGDKAARARAVIYGGLFVKKPPQSLGWSSFAQGP</sequence>
<proteinExistence type="predicted"/>
<keyword evidence="2" id="KW-1185">Reference proteome</keyword>
<dbReference type="EMBL" id="JARUPT010000446">
    <property type="protein sequence ID" value="KAK0371421.1"/>
    <property type="molecule type" value="Genomic_DNA"/>
</dbReference>
<organism evidence="1 2">
    <name type="scientific">Colletotrichum limetticola</name>
    <dbReference type="NCBI Taxonomy" id="1209924"/>
    <lineage>
        <taxon>Eukaryota</taxon>
        <taxon>Fungi</taxon>
        <taxon>Dikarya</taxon>
        <taxon>Ascomycota</taxon>
        <taxon>Pezizomycotina</taxon>
        <taxon>Sordariomycetes</taxon>
        <taxon>Hypocreomycetidae</taxon>
        <taxon>Glomerellales</taxon>
        <taxon>Glomerellaceae</taxon>
        <taxon>Colletotrichum</taxon>
        <taxon>Colletotrichum acutatum species complex</taxon>
    </lineage>
</organism>
<gene>
    <name evidence="1" type="ORF">CLIM01_11211</name>
</gene>
<name>A0ABQ9PHM2_9PEZI</name>
<accession>A0ABQ9PHM2</accession>
<evidence type="ECO:0000313" key="2">
    <source>
        <dbReference type="Proteomes" id="UP001169217"/>
    </source>
</evidence>
<protein>
    <submittedName>
        <fullName evidence="1">Uncharacterized protein</fullName>
    </submittedName>
</protein>
<dbReference type="Proteomes" id="UP001169217">
    <property type="component" value="Unassembled WGS sequence"/>
</dbReference>
<evidence type="ECO:0000313" key="1">
    <source>
        <dbReference type="EMBL" id="KAK0371421.1"/>
    </source>
</evidence>
<comment type="caution">
    <text evidence="1">The sequence shown here is derived from an EMBL/GenBank/DDBJ whole genome shotgun (WGS) entry which is preliminary data.</text>
</comment>